<accession>A0A2M7Q951</accession>
<name>A0A2M7Q951_9BACT</name>
<dbReference type="AlphaFoldDB" id="A0A2M7Q951"/>
<feature type="transmembrane region" description="Helical" evidence="1">
    <location>
        <begin position="139"/>
        <end position="158"/>
    </location>
</feature>
<keyword evidence="1" id="KW-0812">Transmembrane</keyword>
<evidence type="ECO:0000313" key="2">
    <source>
        <dbReference type="EMBL" id="PIY62095.1"/>
    </source>
</evidence>
<feature type="transmembrane region" description="Helical" evidence="1">
    <location>
        <begin position="97"/>
        <end position="119"/>
    </location>
</feature>
<evidence type="ECO:0000313" key="3">
    <source>
        <dbReference type="Proteomes" id="UP000230973"/>
    </source>
</evidence>
<feature type="transmembrane region" description="Helical" evidence="1">
    <location>
        <begin position="40"/>
        <end position="59"/>
    </location>
</feature>
<dbReference type="Proteomes" id="UP000230973">
    <property type="component" value="Unassembled WGS sequence"/>
</dbReference>
<reference evidence="3" key="1">
    <citation type="submission" date="2017-09" db="EMBL/GenBank/DDBJ databases">
        <title>Depth-based differentiation of microbial function through sediment-hosted aquifers and enrichment of novel symbionts in the deep terrestrial subsurface.</title>
        <authorList>
            <person name="Probst A.J."/>
            <person name="Ladd B."/>
            <person name="Jarett J.K."/>
            <person name="Geller-Mcgrath D.E."/>
            <person name="Sieber C.M.K."/>
            <person name="Emerson J.B."/>
            <person name="Anantharaman K."/>
            <person name="Thomas B.C."/>
            <person name="Malmstrom R."/>
            <person name="Stieglmeier M."/>
            <person name="Klingl A."/>
            <person name="Woyke T."/>
            <person name="Ryan C.M."/>
            <person name="Banfield J.F."/>
        </authorList>
    </citation>
    <scope>NUCLEOTIDE SEQUENCE [LARGE SCALE GENOMIC DNA]</scope>
</reference>
<gene>
    <name evidence="2" type="ORF">COY93_03985</name>
</gene>
<protein>
    <submittedName>
        <fullName evidence="2">Uncharacterized protein</fullName>
    </submittedName>
</protein>
<keyword evidence="1" id="KW-0472">Membrane</keyword>
<evidence type="ECO:0000256" key="1">
    <source>
        <dbReference type="SAM" id="Phobius"/>
    </source>
</evidence>
<proteinExistence type="predicted"/>
<feature type="transmembrane region" description="Helical" evidence="1">
    <location>
        <begin position="66"/>
        <end position="85"/>
    </location>
</feature>
<keyword evidence="1" id="KW-1133">Transmembrane helix</keyword>
<comment type="caution">
    <text evidence="2">The sequence shown here is derived from an EMBL/GenBank/DDBJ whole genome shotgun (WGS) entry which is preliminary data.</text>
</comment>
<dbReference type="EMBL" id="PFLC01000053">
    <property type="protein sequence ID" value="PIY62095.1"/>
    <property type="molecule type" value="Genomic_DNA"/>
</dbReference>
<feature type="transmembrane region" description="Helical" evidence="1">
    <location>
        <begin position="178"/>
        <end position="194"/>
    </location>
</feature>
<organism evidence="2 3">
    <name type="scientific">Candidatus Uhrbacteria bacterium CG_4_10_14_0_8_um_filter_58_22</name>
    <dbReference type="NCBI Taxonomy" id="1975029"/>
    <lineage>
        <taxon>Bacteria</taxon>
        <taxon>Candidatus Uhriibacteriota</taxon>
    </lineage>
</organism>
<sequence>MFLLAAAAAAVETGPGPGPGLVKAVDGLVGYVSSVDWATPTWDLFIVIFFIVTVFLYGMSLGRDRIIVILVSIYMALAVVSNIPVVSSAGGSANVLVGNLFVLKVTSFLGLFVLLFFLLSRSALMRTFGNMANGSWFQVFLFSIFHVGLLVSITLSFLPPDAVGHLAPITRTIFASDWAKFAWIVAPVASMMVLKA</sequence>